<evidence type="ECO:0000313" key="1">
    <source>
        <dbReference type="EMBL" id="USG59845.1"/>
    </source>
</evidence>
<dbReference type="InterPro" id="IPR019285">
    <property type="entry name" value="DUF2336"/>
</dbReference>
<evidence type="ECO:0000313" key="2">
    <source>
        <dbReference type="Proteomes" id="UP001056291"/>
    </source>
</evidence>
<dbReference type="EMBL" id="CP098747">
    <property type="protein sequence ID" value="USG59845.1"/>
    <property type="molecule type" value="Genomic_DNA"/>
</dbReference>
<dbReference type="RefSeq" id="WP_251932615.1">
    <property type="nucleotide sequence ID" value="NZ_CP098747.1"/>
</dbReference>
<dbReference type="Pfam" id="PF10098">
    <property type="entry name" value="DUF2336"/>
    <property type="match status" value="1"/>
</dbReference>
<sequence length="383" mass="43996">MPQDENKELTELIALSKDSSARGRRQLFSNISDLFLTDDNRLSEREHALVTSILTKLLAEIETTLRQNLAEELAELSSAPHDLISLLANDEIDVARPILFKSHLLEEPDLIEIIQNRSKEHLLVIAERDDISPTISELLINYGDEDVVSHLIENGDAQISRESMEYLVEESKRIDRFQEPLIARHDIPTDLAHKMFWWVSAALRRHILQNFEIDELELNEKIISAAKTEYNYDVAANSSHADKLVAELAARNDLTDRFLVQTLRGKQVRLFITGLAFKASLPYLTISRFIYDPNAEALAVVLRALEFDRNAFSAVFLLTRNISDSGKAKKTTRPEEVEIMMKFYDKLSEKNAKSTLRSWQLEKDFIEIVEELDEDLDDQRVYL</sequence>
<name>A0ABY4W285_9PROT</name>
<organism evidence="1 2">
    <name type="scientific">Sneathiella marina</name>
    <dbReference type="NCBI Taxonomy" id="2950108"/>
    <lineage>
        <taxon>Bacteria</taxon>
        <taxon>Pseudomonadati</taxon>
        <taxon>Pseudomonadota</taxon>
        <taxon>Alphaproteobacteria</taxon>
        <taxon>Sneathiellales</taxon>
        <taxon>Sneathiellaceae</taxon>
        <taxon>Sneathiella</taxon>
    </lineage>
</organism>
<accession>A0ABY4W285</accession>
<proteinExistence type="predicted"/>
<reference evidence="1" key="1">
    <citation type="submission" date="2022-06" db="EMBL/GenBank/DDBJ databases">
        <title>Sneathiella actinostolidae sp. nov., isolated from a sea anemonein the Western Pacific Ocean.</title>
        <authorList>
            <person name="Wei M.J."/>
        </authorList>
    </citation>
    <scope>NUCLEOTIDE SEQUENCE</scope>
    <source>
        <strain evidence="1">PHK-P5</strain>
    </source>
</reference>
<gene>
    <name evidence="1" type="ORF">NBZ79_11720</name>
</gene>
<keyword evidence="2" id="KW-1185">Reference proteome</keyword>
<dbReference type="Proteomes" id="UP001056291">
    <property type="component" value="Chromosome"/>
</dbReference>
<protein>
    <submittedName>
        <fullName evidence="1">DUF2336 domain-containing protein</fullName>
    </submittedName>
</protein>